<sequence length="349" mass="38748">MVLTDVRTAGGASPRTLLSVRRAATADRDYAPHRGKWVFMKRMCAAALVVTAALGVVTTGCGPQERDAKQPGAERGNSADSKQLRELTDAEQLRIADAQQRLIKRCMTRKGFDFWEAERLSLEESRTLGWVTDDVAWANKHGYGSRIDAKHERARLTNRNLAYRKGLSDERRAAYDKALDEGVEAPVITAKVPTGGTVRKRVGGCVAEAERQLHGEPVAWFRAEKTTMGLQPLYVPQVMADKRFASALVSWSRCMTRAGHPFRNPQEARQAAVEQGLKTGPDKAFEAERKLAVADATCAKNTSLRSIGNERETYYVNRLRSRYGSDLDTYARLQLQALARAAEVVEPRT</sequence>
<gene>
    <name evidence="2" type="ORF">STRTUCAR8_04933</name>
</gene>
<reference evidence="2 3" key="1">
    <citation type="journal article" date="2011" name="Plasmid">
        <title>Streptomyces turgidiscabies Car8 contains a modular pathogenicity island that shares virulence genes with other actinobacterial plant pathogens.</title>
        <authorList>
            <person name="Huguet-Tapia J.C."/>
            <person name="Badger J.H."/>
            <person name="Loria R."/>
            <person name="Pettis G.S."/>
        </authorList>
    </citation>
    <scope>NUCLEOTIDE SEQUENCE [LARGE SCALE GENOMIC DNA]</scope>
    <source>
        <strain evidence="2 3">Car8</strain>
    </source>
</reference>
<dbReference type="AlphaFoldDB" id="L7F9L8"/>
<name>L7F9L8_STRT8</name>
<evidence type="ECO:0008006" key="4">
    <source>
        <dbReference type="Google" id="ProtNLM"/>
    </source>
</evidence>
<evidence type="ECO:0000256" key="1">
    <source>
        <dbReference type="SAM" id="MobiDB-lite"/>
    </source>
</evidence>
<feature type="region of interest" description="Disordered" evidence="1">
    <location>
        <begin position="62"/>
        <end position="83"/>
    </location>
</feature>
<organism evidence="2 3">
    <name type="scientific">Streptomyces turgidiscabies (strain Car8)</name>
    <dbReference type="NCBI Taxonomy" id="698760"/>
    <lineage>
        <taxon>Bacteria</taxon>
        <taxon>Bacillati</taxon>
        <taxon>Actinomycetota</taxon>
        <taxon>Actinomycetes</taxon>
        <taxon>Kitasatosporales</taxon>
        <taxon>Streptomycetaceae</taxon>
        <taxon>Streptomyces</taxon>
    </lineage>
</organism>
<proteinExistence type="predicted"/>
<dbReference type="PATRIC" id="fig|698760.3.peg.2988"/>
<keyword evidence="3" id="KW-1185">Reference proteome</keyword>
<evidence type="ECO:0000313" key="3">
    <source>
        <dbReference type="Proteomes" id="UP000010931"/>
    </source>
</evidence>
<accession>L7F9L8</accession>
<dbReference type="Proteomes" id="UP000010931">
    <property type="component" value="Unassembled WGS sequence"/>
</dbReference>
<comment type="caution">
    <text evidence="2">The sequence shown here is derived from an EMBL/GenBank/DDBJ whole genome shotgun (WGS) entry which is preliminary data.</text>
</comment>
<dbReference type="STRING" id="85558.T45_07484"/>
<protein>
    <recommendedName>
        <fullName evidence="4">Lipoprotein</fullName>
    </recommendedName>
</protein>
<dbReference type="EMBL" id="AEJB01000223">
    <property type="protein sequence ID" value="ELP68288.1"/>
    <property type="molecule type" value="Genomic_DNA"/>
</dbReference>
<evidence type="ECO:0000313" key="2">
    <source>
        <dbReference type="EMBL" id="ELP68288.1"/>
    </source>
</evidence>